<sequence length="275" mass="29118">MLYNESPDTLFQPKSAVDPTGYGKVALVTGCGSGIGLATTQLLLAHQFQVCGLDINAFDYDLLRLADHGRFHFHKGDLTAPGACEEGVRICLATFGSNIDVLVNVAGVMDNFSSADGVSDEMWARVLETNLTVPVRMMRAVIPFMRAKQDGVIINVASTAALSGAIAGIAYTASKHGLLGATKNVAWRFRNEGIRCNAILPGSIDSAIGKAIAEGGKESWDASAYAEVAPVHALQTKSRKITPLEVAKTVVFLASNEARTINGVSLPVDQAWSVV</sequence>
<protein>
    <submittedName>
        <fullName evidence="5">Putative short-chain dehydrogenase reductase sdr protein</fullName>
    </submittedName>
</protein>
<dbReference type="HOGENOM" id="CLU_010194_1_0_1"/>
<dbReference type="AlphaFoldDB" id="R8BYI9"/>
<dbReference type="PRINTS" id="PR00080">
    <property type="entry name" value="SDRFAMILY"/>
</dbReference>
<dbReference type="SUPFAM" id="SSF51735">
    <property type="entry name" value="NAD(P)-binding Rossmann-fold domains"/>
    <property type="match status" value="1"/>
</dbReference>
<dbReference type="PANTHER" id="PTHR24321:SF8">
    <property type="entry name" value="ESTRADIOL 17-BETA-DEHYDROGENASE 8-RELATED"/>
    <property type="match status" value="1"/>
</dbReference>
<evidence type="ECO:0000256" key="2">
    <source>
        <dbReference type="ARBA" id="ARBA00022857"/>
    </source>
</evidence>
<dbReference type="CDD" id="cd05233">
    <property type="entry name" value="SDR_c"/>
    <property type="match status" value="1"/>
</dbReference>
<keyword evidence="2" id="KW-0521">NADP</keyword>
<dbReference type="GO" id="GO:0016491">
    <property type="term" value="F:oxidoreductase activity"/>
    <property type="evidence" value="ECO:0007669"/>
    <property type="project" value="UniProtKB-KW"/>
</dbReference>
<dbReference type="GeneID" id="19328698"/>
<proteinExistence type="inferred from homology"/>
<organism evidence="5 6">
    <name type="scientific">Phaeoacremonium minimum (strain UCR-PA7)</name>
    <name type="common">Esca disease fungus</name>
    <name type="synonym">Togninia minima</name>
    <dbReference type="NCBI Taxonomy" id="1286976"/>
    <lineage>
        <taxon>Eukaryota</taxon>
        <taxon>Fungi</taxon>
        <taxon>Dikarya</taxon>
        <taxon>Ascomycota</taxon>
        <taxon>Pezizomycotina</taxon>
        <taxon>Sordariomycetes</taxon>
        <taxon>Sordariomycetidae</taxon>
        <taxon>Togniniales</taxon>
        <taxon>Togniniaceae</taxon>
        <taxon>Phaeoacremonium</taxon>
    </lineage>
</organism>
<dbReference type="Gene3D" id="3.40.50.720">
    <property type="entry name" value="NAD(P)-binding Rossmann-like Domain"/>
    <property type="match status" value="1"/>
</dbReference>
<comment type="similarity">
    <text evidence="1 4">Belongs to the short-chain dehydrogenases/reductases (SDR) family.</text>
</comment>
<dbReference type="PRINTS" id="PR00081">
    <property type="entry name" value="GDHRDH"/>
</dbReference>
<keyword evidence="6" id="KW-1185">Reference proteome</keyword>
<dbReference type="OrthoDB" id="1274115at2759"/>
<dbReference type="EMBL" id="KB932776">
    <property type="protein sequence ID" value="EOO04390.1"/>
    <property type="molecule type" value="Genomic_DNA"/>
</dbReference>
<dbReference type="Pfam" id="PF00106">
    <property type="entry name" value="adh_short"/>
    <property type="match status" value="1"/>
</dbReference>
<dbReference type="PANTHER" id="PTHR24321">
    <property type="entry name" value="DEHYDROGENASES, SHORT CHAIN"/>
    <property type="match status" value="1"/>
</dbReference>
<name>R8BYI9_PHAM7</name>
<evidence type="ECO:0000256" key="1">
    <source>
        <dbReference type="ARBA" id="ARBA00006484"/>
    </source>
</evidence>
<dbReference type="Proteomes" id="UP000014074">
    <property type="component" value="Unassembled WGS sequence"/>
</dbReference>
<dbReference type="InterPro" id="IPR002347">
    <property type="entry name" value="SDR_fam"/>
</dbReference>
<evidence type="ECO:0000313" key="5">
    <source>
        <dbReference type="EMBL" id="EOO04390.1"/>
    </source>
</evidence>
<accession>R8BYI9</accession>
<dbReference type="eggNOG" id="KOG0725">
    <property type="taxonomic scope" value="Eukaryota"/>
</dbReference>
<dbReference type="InterPro" id="IPR036291">
    <property type="entry name" value="NAD(P)-bd_dom_sf"/>
</dbReference>
<dbReference type="FunFam" id="3.40.50.720:FF:000084">
    <property type="entry name" value="Short-chain dehydrogenase reductase"/>
    <property type="match status" value="1"/>
</dbReference>
<reference evidence="6" key="1">
    <citation type="journal article" date="2013" name="Genome Announc.">
        <title>Draft genome sequence of the ascomycete Phaeoacremonium aleophilum strain UCR-PA7, a causal agent of the esca disease complex in grapevines.</title>
        <authorList>
            <person name="Blanco-Ulate B."/>
            <person name="Rolshausen P."/>
            <person name="Cantu D."/>
        </authorList>
    </citation>
    <scope>NUCLEOTIDE SEQUENCE [LARGE SCALE GENOMIC DNA]</scope>
    <source>
        <strain evidence="6">UCR-PA7</strain>
    </source>
</reference>
<dbReference type="RefSeq" id="XP_007910868.1">
    <property type="nucleotide sequence ID" value="XM_007912677.1"/>
</dbReference>
<keyword evidence="3" id="KW-0560">Oxidoreductase</keyword>
<evidence type="ECO:0000256" key="4">
    <source>
        <dbReference type="RuleBase" id="RU000363"/>
    </source>
</evidence>
<evidence type="ECO:0000313" key="6">
    <source>
        <dbReference type="Proteomes" id="UP000014074"/>
    </source>
</evidence>
<dbReference type="KEGG" id="tmn:UCRPA7_79"/>
<gene>
    <name evidence="5" type="ORF">UCRPA7_79</name>
</gene>
<evidence type="ECO:0000256" key="3">
    <source>
        <dbReference type="ARBA" id="ARBA00023002"/>
    </source>
</evidence>